<comment type="cofactor">
    <cofactor evidence="1">
        <name>heme b</name>
        <dbReference type="ChEBI" id="CHEBI:60344"/>
    </cofactor>
</comment>
<comment type="subcellular location">
    <subcellularLocation>
        <location evidence="2">Membrane</location>
        <topology evidence="2">Multi-pass membrane protein</topology>
    </subcellularLocation>
</comment>
<keyword evidence="14" id="KW-1185">Reference proteome</keyword>
<dbReference type="PROSITE" id="PS50939">
    <property type="entry name" value="CYTOCHROME_B561"/>
    <property type="match status" value="1"/>
</dbReference>
<keyword evidence="8 12" id="KW-1133">Transmembrane helix</keyword>
<protein>
    <recommendedName>
        <fullName evidence="11">ascorbate ferrireductase (transmembrane)</fullName>
        <ecNumber evidence="11">7.2.1.3</ecNumber>
    </recommendedName>
</protein>
<keyword evidence="5 12" id="KW-0812">Transmembrane</keyword>
<dbReference type="InterPro" id="IPR045150">
    <property type="entry name" value="CYB561D1/2"/>
</dbReference>
<dbReference type="Gene3D" id="1.20.120.1770">
    <property type="match status" value="1"/>
</dbReference>
<dbReference type="GO" id="GO:0140575">
    <property type="term" value="F:transmembrane monodehydroascorbate reductase activity"/>
    <property type="evidence" value="ECO:0007669"/>
    <property type="project" value="InterPro"/>
</dbReference>
<evidence type="ECO:0000256" key="9">
    <source>
        <dbReference type="ARBA" id="ARBA00023004"/>
    </source>
</evidence>
<evidence type="ECO:0000313" key="15">
    <source>
        <dbReference type="WBParaSite" id="PSAMB.scaffold3587size17699.g21957.t1"/>
    </source>
</evidence>
<name>A0A914WBZ7_9BILA</name>
<evidence type="ECO:0000256" key="10">
    <source>
        <dbReference type="ARBA" id="ARBA00023136"/>
    </source>
</evidence>
<evidence type="ECO:0000313" key="14">
    <source>
        <dbReference type="Proteomes" id="UP000887566"/>
    </source>
</evidence>
<dbReference type="InterPro" id="IPR006593">
    <property type="entry name" value="Cyt_b561/ferric_Rdtase_TM"/>
</dbReference>
<sequence length="327" mass="36467">METPDEATERLRKTHGSLMIIAWFLFHTTAIISARYFRRHWLDKRVFGLNIWFLLHRTLSYLGVLLILGGLICILVSRSWTWSGPGAHHYDYDRYFTSGAIHSIFGLVCIVICWGQPIAALFRCSSSSSRRPIYNWFHRIAGISAWLLAVIAISIAAADFPYFSNNSFALALVIIFVVCLSIAVVIGEVSAALERRHAFQTTKENVSQRRYTSFSESTYEMKMQKIRTITFGLFTLVSIDARVYARLSNIQLSPPPGARAAGSPSLLSRPEMARQSEPPAAGLYTKVPLSFLSLSLAREAVPRTGRLLAWGATSVLTAKRAAGPSVY</sequence>
<dbReference type="AlphaFoldDB" id="A0A914WBZ7"/>
<dbReference type="GO" id="GO:0016020">
    <property type="term" value="C:membrane"/>
    <property type="evidence" value="ECO:0007669"/>
    <property type="project" value="UniProtKB-SubCell"/>
</dbReference>
<dbReference type="EC" id="7.2.1.3" evidence="11"/>
<evidence type="ECO:0000256" key="6">
    <source>
        <dbReference type="ARBA" id="ARBA00022723"/>
    </source>
</evidence>
<evidence type="ECO:0000256" key="7">
    <source>
        <dbReference type="ARBA" id="ARBA00022982"/>
    </source>
</evidence>
<dbReference type="GO" id="GO:0046872">
    <property type="term" value="F:metal ion binding"/>
    <property type="evidence" value="ECO:0007669"/>
    <property type="project" value="UniProtKB-KW"/>
</dbReference>
<organism evidence="14 15">
    <name type="scientific">Plectus sambesii</name>
    <dbReference type="NCBI Taxonomy" id="2011161"/>
    <lineage>
        <taxon>Eukaryota</taxon>
        <taxon>Metazoa</taxon>
        <taxon>Ecdysozoa</taxon>
        <taxon>Nematoda</taxon>
        <taxon>Chromadorea</taxon>
        <taxon>Plectida</taxon>
        <taxon>Plectina</taxon>
        <taxon>Plectoidea</taxon>
        <taxon>Plectidae</taxon>
        <taxon>Plectus</taxon>
    </lineage>
</organism>
<feature type="transmembrane region" description="Helical" evidence="12">
    <location>
        <begin position="169"/>
        <end position="193"/>
    </location>
</feature>
<dbReference type="CDD" id="cd08760">
    <property type="entry name" value="Cyt_b561_FRRS1_like"/>
    <property type="match status" value="1"/>
</dbReference>
<evidence type="ECO:0000259" key="13">
    <source>
        <dbReference type="PROSITE" id="PS50939"/>
    </source>
</evidence>
<keyword evidence="10 12" id="KW-0472">Membrane</keyword>
<evidence type="ECO:0000256" key="2">
    <source>
        <dbReference type="ARBA" id="ARBA00004141"/>
    </source>
</evidence>
<reference evidence="15" key="1">
    <citation type="submission" date="2022-11" db="UniProtKB">
        <authorList>
            <consortium name="WormBaseParasite"/>
        </authorList>
    </citation>
    <scope>IDENTIFICATION</scope>
</reference>
<evidence type="ECO:0000256" key="4">
    <source>
        <dbReference type="ARBA" id="ARBA00022617"/>
    </source>
</evidence>
<evidence type="ECO:0000256" key="3">
    <source>
        <dbReference type="ARBA" id="ARBA00022448"/>
    </source>
</evidence>
<dbReference type="PANTHER" id="PTHR15422:SF24">
    <property type="entry name" value="DOMON RELATED DOMAIN-CONTAINING PROTEIN"/>
    <property type="match status" value="1"/>
</dbReference>
<evidence type="ECO:0000256" key="11">
    <source>
        <dbReference type="ARBA" id="ARBA00024225"/>
    </source>
</evidence>
<dbReference type="Proteomes" id="UP000887566">
    <property type="component" value="Unplaced"/>
</dbReference>
<evidence type="ECO:0000256" key="12">
    <source>
        <dbReference type="SAM" id="Phobius"/>
    </source>
</evidence>
<dbReference type="Pfam" id="PF03188">
    <property type="entry name" value="Cytochrom_B561"/>
    <property type="match status" value="1"/>
</dbReference>
<feature type="domain" description="Cytochrome b561" evidence="13">
    <location>
        <begin position="1"/>
        <end position="196"/>
    </location>
</feature>
<dbReference type="GO" id="GO:0140571">
    <property type="term" value="F:transmembrane ascorbate ferrireductase activity"/>
    <property type="evidence" value="ECO:0007669"/>
    <property type="project" value="UniProtKB-EC"/>
</dbReference>
<dbReference type="SMART" id="SM00665">
    <property type="entry name" value="B561"/>
    <property type="match status" value="1"/>
</dbReference>
<feature type="transmembrane region" description="Helical" evidence="12">
    <location>
        <begin position="20"/>
        <end position="37"/>
    </location>
</feature>
<feature type="transmembrane region" description="Helical" evidence="12">
    <location>
        <begin position="143"/>
        <end position="163"/>
    </location>
</feature>
<dbReference type="WBParaSite" id="PSAMB.scaffold3587size17699.g21957.t1">
    <property type="protein sequence ID" value="PSAMB.scaffold3587size17699.g21957.t1"/>
    <property type="gene ID" value="PSAMB.scaffold3587size17699.g21957"/>
</dbReference>
<dbReference type="GO" id="GO:0020037">
    <property type="term" value="F:heme binding"/>
    <property type="evidence" value="ECO:0007669"/>
    <property type="project" value="TreeGrafter"/>
</dbReference>
<evidence type="ECO:0000256" key="5">
    <source>
        <dbReference type="ARBA" id="ARBA00022692"/>
    </source>
</evidence>
<keyword evidence="9" id="KW-0408">Iron</keyword>
<proteinExistence type="predicted"/>
<evidence type="ECO:0000256" key="1">
    <source>
        <dbReference type="ARBA" id="ARBA00001970"/>
    </source>
</evidence>
<feature type="transmembrane region" description="Helical" evidence="12">
    <location>
        <begin position="58"/>
        <end position="80"/>
    </location>
</feature>
<dbReference type="PANTHER" id="PTHR15422">
    <property type="entry name" value="OS05G0565100 PROTEIN"/>
    <property type="match status" value="1"/>
</dbReference>
<accession>A0A914WBZ7</accession>
<keyword evidence="4" id="KW-0349">Heme</keyword>
<keyword evidence="3" id="KW-0813">Transport</keyword>
<keyword evidence="7" id="KW-0249">Electron transport</keyword>
<keyword evidence="6" id="KW-0479">Metal-binding</keyword>
<feature type="transmembrane region" description="Helical" evidence="12">
    <location>
        <begin position="100"/>
        <end position="122"/>
    </location>
</feature>
<evidence type="ECO:0000256" key="8">
    <source>
        <dbReference type="ARBA" id="ARBA00022989"/>
    </source>
</evidence>